<dbReference type="RefSeq" id="WP_240825975.1">
    <property type="nucleotide sequence ID" value="NZ_JAKWBL010000001.1"/>
</dbReference>
<feature type="compositionally biased region" description="Basic and acidic residues" evidence="1">
    <location>
        <begin position="122"/>
        <end position="135"/>
    </location>
</feature>
<feature type="compositionally biased region" description="Basic residues" evidence="1">
    <location>
        <begin position="1"/>
        <end position="43"/>
    </location>
</feature>
<feature type="region of interest" description="Disordered" evidence="1">
    <location>
        <begin position="1"/>
        <end position="161"/>
    </location>
</feature>
<organism evidence="2 3">
    <name type="scientific">Niabella ginsengisoli</name>
    <dbReference type="NCBI Taxonomy" id="522298"/>
    <lineage>
        <taxon>Bacteria</taxon>
        <taxon>Pseudomonadati</taxon>
        <taxon>Bacteroidota</taxon>
        <taxon>Chitinophagia</taxon>
        <taxon>Chitinophagales</taxon>
        <taxon>Chitinophagaceae</taxon>
        <taxon>Niabella</taxon>
    </lineage>
</organism>
<comment type="caution">
    <text evidence="2">The sequence shown here is derived from an EMBL/GenBank/DDBJ whole genome shotgun (WGS) entry which is preliminary data.</text>
</comment>
<proteinExistence type="predicted"/>
<dbReference type="Proteomes" id="UP001202248">
    <property type="component" value="Unassembled WGS sequence"/>
</dbReference>
<feature type="compositionally biased region" description="Low complexity" evidence="1">
    <location>
        <begin position="86"/>
        <end position="103"/>
    </location>
</feature>
<keyword evidence="3" id="KW-1185">Reference proteome</keyword>
<reference evidence="2 3" key="1">
    <citation type="submission" date="2022-02" db="EMBL/GenBank/DDBJ databases">
        <authorList>
            <person name="Min J."/>
        </authorList>
    </citation>
    <scope>NUCLEOTIDE SEQUENCE [LARGE SCALE GENOMIC DNA]</scope>
    <source>
        <strain evidence="2 3">GR10-1</strain>
    </source>
</reference>
<evidence type="ECO:0000313" key="3">
    <source>
        <dbReference type="Proteomes" id="UP001202248"/>
    </source>
</evidence>
<accession>A0ABS9SE60</accession>
<evidence type="ECO:0008006" key="4">
    <source>
        <dbReference type="Google" id="ProtNLM"/>
    </source>
</evidence>
<evidence type="ECO:0000256" key="1">
    <source>
        <dbReference type="SAM" id="MobiDB-lite"/>
    </source>
</evidence>
<feature type="compositionally biased region" description="Low complexity" evidence="1">
    <location>
        <begin position="60"/>
        <end position="69"/>
    </location>
</feature>
<evidence type="ECO:0000313" key="2">
    <source>
        <dbReference type="EMBL" id="MCH5596643.1"/>
    </source>
</evidence>
<name>A0ABS9SE60_9BACT</name>
<dbReference type="EMBL" id="JAKWBL010000001">
    <property type="protein sequence ID" value="MCH5596643.1"/>
    <property type="molecule type" value="Genomic_DNA"/>
</dbReference>
<protein>
    <recommendedName>
        <fullName evidence="4">Histone</fullName>
    </recommendedName>
</protein>
<gene>
    <name evidence="2" type="ORF">MKP09_01240</name>
</gene>
<sequence length="161" mass="16916">MAAKKAAPKKVAAKKAASKKSTPKAAPKKKTAAKKSAPAKKKSATTPLKKSPAKKKSSAKKTASTSKAKMPGETSDTGAFVDNDANTTVDETITNNDINNSITPEAQEGTAVFSGSQPDQKWMPDDLKTSPHDSFHGNINPSKAKTGVKPSGKKPLWDSRK</sequence>